<sequence>MLYHFTIWRVLLSPALTIAFFTISNTGWIPQLGLCAQTVDSQSFFETSACTSHKCLVDDLKTFTQKVEHKSAKLETWLIGAAQHISLLQYIVPNELESPAFLDILLGLAKDVDTLKAVANNINIAVAQMSTEEDLDNRIIV</sequence>
<accession>A0A9P5TY37</accession>
<evidence type="ECO:0000313" key="2">
    <source>
        <dbReference type="Proteomes" id="UP000772434"/>
    </source>
</evidence>
<reference evidence="1" key="1">
    <citation type="submission" date="2020-11" db="EMBL/GenBank/DDBJ databases">
        <authorList>
            <consortium name="DOE Joint Genome Institute"/>
            <person name="Ahrendt S."/>
            <person name="Riley R."/>
            <person name="Andreopoulos W."/>
            <person name="Labutti K."/>
            <person name="Pangilinan J."/>
            <person name="Ruiz-Duenas F.J."/>
            <person name="Barrasa J.M."/>
            <person name="Sanchez-Garcia M."/>
            <person name="Camarero S."/>
            <person name="Miyauchi S."/>
            <person name="Serrano A."/>
            <person name="Linde D."/>
            <person name="Babiker R."/>
            <person name="Drula E."/>
            <person name="Ayuso-Fernandez I."/>
            <person name="Pacheco R."/>
            <person name="Padilla G."/>
            <person name="Ferreira P."/>
            <person name="Barriuso J."/>
            <person name="Kellner H."/>
            <person name="Castanera R."/>
            <person name="Alfaro M."/>
            <person name="Ramirez L."/>
            <person name="Pisabarro A.G."/>
            <person name="Kuo A."/>
            <person name="Tritt A."/>
            <person name="Lipzen A."/>
            <person name="He G."/>
            <person name="Yan M."/>
            <person name="Ng V."/>
            <person name="Cullen D."/>
            <person name="Martin F."/>
            <person name="Rosso M.-N."/>
            <person name="Henrissat B."/>
            <person name="Hibbett D."/>
            <person name="Martinez A.T."/>
            <person name="Grigoriev I.V."/>
        </authorList>
    </citation>
    <scope>NUCLEOTIDE SEQUENCE</scope>
    <source>
        <strain evidence="1">AH 40177</strain>
    </source>
</reference>
<comment type="caution">
    <text evidence="1">The sequence shown here is derived from an EMBL/GenBank/DDBJ whole genome shotgun (WGS) entry which is preliminary data.</text>
</comment>
<evidence type="ECO:0000313" key="1">
    <source>
        <dbReference type="EMBL" id="KAF9053974.1"/>
    </source>
</evidence>
<dbReference type="EMBL" id="JADNRY010000443">
    <property type="protein sequence ID" value="KAF9053974.1"/>
    <property type="molecule type" value="Genomic_DNA"/>
</dbReference>
<name>A0A9P5TY37_9AGAR</name>
<protein>
    <submittedName>
        <fullName evidence="1">Uncharacterized protein</fullName>
    </submittedName>
</protein>
<proteinExistence type="predicted"/>
<keyword evidence="2" id="KW-1185">Reference proteome</keyword>
<gene>
    <name evidence="1" type="ORF">BDP27DRAFT_1433703</name>
</gene>
<dbReference type="AlphaFoldDB" id="A0A9P5TY37"/>
<organism evidence="1 2">
    <name type="scientific">Rhodocollybia butyracea</name>
    <dbReference type="NCBI Taxonomy" id="206335"/>
    <lineage>
        <taxon>Eukaryota</taxon>
        <taxon>Fungi</taxon>
        <taxon>Dikarya</taxon>
        <taxon>Basidiomycota</taxon>
        <taxon>Agaricomycotina</taxon>
        <taxon>Agaricomycetes</taxon>
        <taxon>Agaricomycetidae</taxon>
        <taxon>Agaricales</taxon>
        <taxon>Marasmiineae</taxon>
        <taxon>Omphalotaceae</taxon>
        <taxon>Rhodocollybia</taxon>
    </lineage>
</organism>
<dbReference type="Proteomes" id="UP000772434">
    <property type="component" value="Unassembled WGS sequence"/>
</dbReference>